<keyword evidence="4" id="KW-0408">Iron</keyword>
<comment type="similarity">
    <text evidence="1">Belongs to the cytochrome P450 family.</text>
</comment>
<dbReference type="GO" id="GO:0005506">
    <property type="term" value="F:iron ion binding"/>
    <property type="evidence" value="ECO:0007669"/>
    <property type="project" value="InterPro"/>
</dbReference>
<evidence type="ECO:0008006" key="7">
    <source>
        <dbReference type="Google" id="ProtNLM"/>
    </source>
</evidence>
<reference evidence="5 6" key="1">
    <citation type="journal article" date="2020" name="IScience">
        <title>Genome Sequencing of the Endangered Kingdonia uniflora (Circaeasteraceae, Ranunculales) Reveals Potential Mechanisms of Evolutionary Specialization.</title>
        <authorList>
            <person name="Sun Y."/>
            <person name="Deng T."/>
            <person name="Zhang A."/>
            <person name="Moore M.J."/>
            <person name="Landis J.B."/>
            <person name="Lin N."/>
            <person name="Zhang H."/>
            <person name="Zhang X."/>
            <person name="Huang J."/>
            <person name="Zhang X."/>
            <person name="Sun H."/>
            <person name="Wang H."/>
        </authorList>
    </citation>
    <scope>NUCLEOTIDE SEQUENCE [LARGE SCALE GENOMIC DNA]</scope>
    <source>
        <strain evidence="5">TB1705</strain>
        <tissue evidence="5">Leaf</tissue>
    </source>
</reference>
<evidence type="ECO:0000256" key="1">
    <source>
        <dbReference type="ARBA" id="ARBA00010617"/>
    </source>
</evidence>
<evidence type="ECO:0000313" key="6">
    <source>
        <dbReference type="Proteomes" id="UP000541444"/>
    </source>
</evidence>
<dbReference type="PANTHER" id="PTHR24296">
    <property type="entry name" value="CYTOCHROME P450"/>
    <property type="match status" value="1"/>
</dbReference>
<dbReference type="InterPro" id="IPR036396">
    <property type="entry name" value="Cyt_P450_sf"/>
</dbReference>
<protein>
    <recommendedName>
        <fullName evidence="7">Cytochrome P450</fullName>
    </recommendedName>
</protein>
<accession>A0A7J7M0A0</accession>
<dbReference type="InterPro" id="IPR001128">
    <property type="entry name" value="Cyt_P450"/>
</dbReference>
<dbReference type="GO" id="GO:0020037">
    <property type="term" value="F:heme binding"/>
    <property type="evidence" value="ECO:0007669"/>
    <property type="project" value="InterPro"/>
</dbReference>
<gene>
    <name evidence="5" type="ORF">GIB67_025520</name>
</gene>
<keyword evidence="3" id="KW-0560">Oxidoreductase</keyword>
<name>A0A7J7M0A0_9MAGN</name>
<evidence type="ECO:0000313" key="5">
    <source>
        <dbReference type="EMBL" id="KAF6148301.1"/>
    </source>
</evidence>
<dbReference type="GO" id="GO:0004497">
    <property type="term" value="F:monooxygenase activity"/>
    <property type="evidence" value="ECO:0007669"/>
    <property type="project" value="InterPro"/>
</dbReference>
<evidence type="ECO:0000256" key="2">
    <source>
        <dbReference type="ARBA" id="ARBA00022723"/>
    </source>
</evidence>
<dbReference type="InterPro" id="IPR002401">
    <property type="entry name" value="Cyt_P450_E_grp-I"/>
</dbReference>
<dbReference type="GO" id="GO:0044550">
    <property type="term" value="P:secondary metabolite biosynthetic process"/>
    <property type="evidence" value="ECO:0007669"/>
    <property type="project" value="UniProtKB-ARBA"/>
</dbReference>
<dbReference type="PRINTS" id="PR00463">
    <property type="entry name" value="EP450I"/>
</dbReference>
<evidence type="ECO:0000256" key="4">
    <source>
        <dbReference type="ARBA" id="ARBA00023004"/>
    </source>
</evidence>
<dbReference type="GO" id="GO:0016705">
    <property type="term" value="F:oxidoreductase activity, acting on paired donors, with incorporation or reduction of molecular oxygen"/>
    <property type="evidence" value="ECO:0007669"/>
    <property type="project" value="InterPro"/>
</dbReference>
<comment type="caution">
    <text evidence="5">The sequence shown here is derived from an EMBL/GenBank/DDBJ whole genome shotgun (WGS) entry which is preliminary data.</text>
</comment>
<keyword evidence="6" id="KW-1185">Reference proteome</keyword>
<dbReference type="EMBL" id="JACGCM010001848">
    <property type="protein sequence ID" value="KAF6148301.1"/>
    <property type="molecule type" value="Genomic_DNA"/>
</dbReference>
<keyword evidence="2" id="KW-0479">Metal-binding</keyword>
<organism evidence="5 6">
    <name type="scientific">Kingdonia uniflora</name>
    <dbReference type="NCBI Taxonomy" id="39325"/>
    <lineage>
        <taxon>Eukaryota</taxon>
        <taxon>Viridiplantae</taxon>
        <taxon>Streptophyta</taxon>
        <taxon>Embryophyta</taxon>
        <taxon>Tracheophyta</taxon>
        <taxon>Spermatophyta</taxon>
        <taxon>Magnoliopsida</taxon>
        <taxon>Ranunculales</taxon>
        <taxon>Circaeasteraceae</taxon>
        <taxon>Kingdonia</taxon>
    </lineage>
</organism>
<dbReference type="AlphaFoldDB" id="A0A7J7M0A0"/>
<dbReference type="Gene3D" id="1.10.630.10">
    <property type="entry name" value="Cytochrome P450"/>
    <property type="match status" value="1"/>
</dbReference>
<dbReference type="Proteomes" id="UP000541444">
    <property type="component" value="Unassembled WGS sequence"/>
</dbReference>
<proteinExistence type="inferred from homology"/>
<dbReference type="Pfam" id="PF00067">
    <property type="entry name" value="p450"/>
    <property type="match status" value="1"/>
</dbReference>
<dbReference type="SUPFAM" id="SSF48264">
    <property type="entry name" value="Cytochrome P450"/>
    <property type="match status" value="1"/>
</dbReference>
<evidence type="ECO:0000256" key="3">
    <source>
        <dbReference type="ARBA" id="ARBA00023002"/>
    </source>
</evidence>
<sequence length="209" mass="24546">MNWKSSAGIDGKSNNLNLWFERELRRSTREVLEWMEHAICKYNIDVSSQSNDKRFMSDIMLTLSALKDDKGTPFPEITLRDNGVGLILGGRDTWSVALTWFFWLLNQNPEAEERILEEIQGIVGERENHFIVEFNPHEVKRMEYLHAALSETLRLYPSVPVEIWKAREEDVFPDGTIIRKGAKIFYSIYAMGRMKSVWGEDWREFKPER</sequence>
<dbReference type="OrthoDB" id="1896685at2759"/>